<protein>
    <submittedName>
        <fullName evidence="2">Uncharacterized protein</fullName>
    </submittedName>
</protein>
<feature type="transmembrane region" description="Helical" evidence="1">
    <location>
        <begin position="36"/>
        <end position="54"/>
    </location>
</feature>
<keyword evidence="1" id="KW-1133">Transmembrane helix</keyword>
<dbReference type="AlphaFoldDB" id="A0A419V7L7"/>
<proteinExistence type="predicted"/>
<gene>
    <name evidence="2" type="ORF">ATL39_0254</name>
</gene>
<evidence type="ECO:0000313" key="3">
    <source>
        <dbReference type="Proteomes" id="UP000285120"/>
    </source>
</evidence>
<dbReference type="Proteomes" id="UP000285120">
    <property type="component" value="Unassembled WGS sequence"/>
</dbReference>
<evidence type="ECO:0000313" key="2">
    <source>
        <dbReference type="EMBL" id="RKD76042.1"/>
    </source>
</evidence>
<keyword evidence="1" id="KW-0472">Membrane</keyword>
<sequence length="58" mass="6153">MKLLLMRAAGLALFFMGFLPIAGITGYYLLIPVQPVALAATIMGSALLVLSTAFRPAR</sequence>
<evidence type="ECO:0000256" key="1">
    <source>
        <dbReference type="SAM" id="Phobius"/>
    </source>
</evidence>
<dbReference type="RefSeq" id="WP_170146800.1">
    <property type="nucleotide sequence ID" value="NZ_RAPK01000006.1"/>
</dbReference>
<name>A0A419V7L7_9BACL</name>
<organism evidence="2 3">
    <name type="scientific">Sinobaca qinghaiensis</name>
    <dbReference type="NCBI Taxonomy" id="342944"/>
    <lineage>
        <taxon>Bacteria</taxon>
        <taxon>Bacillati</taxon>
        <taxon>Bacillota</taxon>
        <taxon>Bacilli</taxon>
        <taxon>Bacillales</taxon>
        <taxon>Sporolactobacillaceae</taxon>
        <taxon>Sinobaca</taxon>
    </lineage>
</organism>
<keyword evidence="1" id="KW-0812">Transmembrane</keyword>
<keyword evidence="3" id="KW-1185">Reference proteome</keyword>
<accession>A0A419V7L7</accession>
<dbReference type="EMBL" id="RAPK01000006">
    <property type="protein sequence ID" value="RKD76042.1"/>
    <property type="molecule type" value="Genomic_DNA"/>
</dbReference>
<comment type="caution">
    <text evidence="2">The sequence shown here is derived from an EMBL/GenBank/DDBJ whole genome shotgun (WGS) entry which is preliminary data.</text>
</comment>
<reference evidence="2 3" key="1">
    <citation type="submission" date="2018-09" db="EMBL/GenBank/DDBJ databases">
        <title>Genomic Encyclopedia of Archaeal and Bacterial Type Strains, Phase II (KMG-II): from individual species to whole genera.</title>
        <authorList>
            <person name="Goeker M."/>
        </authorList>
    </citation>
    <scope>NUCLEOTIDE SEQUENCE [LARGE SCALE GENOMIC DNA]</scope>
    <source>
        <strain evidence="2 3">DSM 17008</strain>
    </source>
</reference>
<feature type="transmembrane region" description="Helical" evidence="1">
    <location>
        <begin position="12"/>
        <end position="30"/>
    </location>
</feature>